<dbReference type="EMBL" id="FQUV01000002">
    <property type="protein sequence ID" value="SHE76192.1"/>
    <property type="molecule type" value="Genomic_DNA"/>
</dbReference>
<evidence type="ECO:0000313" key="1">
    <source>
        <dbReference type="EMBL" id="SHE76192.1"/>
    </source>
</evidence>
<name>A0A1M4W5F1_9RHOB</name>
<dbReference type="OrthoDB" id="9767934at2"/>
<proteinExistence type="predicted"/>
<protein>
    <submittedName>
        <fullName evidence="1">Uncharacterized protein</fullName>
    </submittedName>
</protein>
<dbReference type="AlphaFoldDB" id="A0A1M4W5F1"/>
<dbReference type="Proteomes" id="UP000184144">
    <property type="component" value="Unassembled WGS sequence"/>
</dbReference>
<gene>
    <name evidence="1" type="ORF">SAMN05444273_102496</name>
</gene>
<sequence>MLEPADGVTFRQTLDTYELVFEDGEVLSAPKEGLKIVTPKKSGPWDKIYAAASFRRNGERWRWFYLWTDGAVTEEGCLACECGLPLTRATLSKNGYRDEAGKLTEGARQGCFQLVKALYLPVREEDIEAALDELMAQFPSDKFLGNDLVSHTFECQTCKAMVDIGANTYRGPAFVERTTVEEAKLQAREELERFTTHKSEQKFYEPGGFN</sequence>
<reference evidence="2" key="1">
    <citation type="submission" date="2016-11" db="EMBL/GenBank/DDBJ databases">
        <authorList>
            <person name="Varghese N."/>
            <person name="Submissions S."/>
        </authorList>
    </citation>
    <scope>NUCLEOTIDE SEQUENCE [LARGE SCALE GENOMIC DNA]</scope>
    <source>
        <strain evidence="2">DSM 100566</strain>
    </source>
</reference>
<accession>A0A1M4W5F1</accession>
<keyword evidence="2" id="KW-1185">Reference proteome</keyword>
<evidence type="ECO:0000313" key="2">
    <source>
        <dbReference type="Proteomes" id="UP000184144"/>
    </source>
</evidence>
<dbReference type="STRING" id="1486859.SAMN05444273_102496"/>
<organism evidence="1 2">
    <name type="scientific">Litoreibacter ascidiaceicola</name>
    <dbReference type="NCBI Taxonomy" id="1486859"/>
    <lineage>
        <taxon>Bacteria</taxon>
        <taxon>Pseudomonadati</taxon>
        <taxon>Pseudomonadota</taxon>
        <taxon>Alphaproteobacteria</taxon>
        <taxon>Rhodobacterales</taxon>
        <taxon>Roseobacteraceae</taxon>
        <taxon>Litoreibacter</taxon>
    </lineage>
</organism>